<evidence type="ECO:0000313" key="2">
    <source>
        <dbReference type="EMBL" id="KAG7163638.1"/>
    </source>
</evidence>
<dbReference type="InterPro" id="IPR006631">
    <property type="entry name" value="DM4_12"/>
</dbReference>
<dbReference type="EMBL" id="JAHLQT010026447">
    <property type="protein sequence ID" value="KAG7163638.1"/>
    <property type="molecule type" value="Genomic_DNA"/>
</dbReference>
<evidence type="ECO:0000256" key="1">
    <source>
        <dbReference type="SAM" id="SignalP"/>
    </source>
</evidence>
<gene>
    <name evidence="2" type="ORF">Hamer_G002859</name>
</gene>
<evidence type="ECO:0000313" key="3">
    <source>
        <dbReference type="Proteomes" id="UP000747542"/>
    </source>
</evidence>
<feature type="signal peptide" evidence="1">
    <location>
        <begin position="1"/>
        <end position="27"/>
    </location>
</feature>
<sequence length="344" mass="36750">MTRLALKAQPMVTTWGMMVTLVHLAATQSIQITPSVSSNGGVTFPIFTPSVRHDQWTAESSIAKEVVVPPPDQDRRRSSYRSADTGQINKASDFNFLSSSFVPPETNVDNTTKFDLGTLTSFPGADNNAGGDHSYQRSNYKNHTGRFFTLNSGGTQTLDSLGATTSTALNSLVNINWNSVLSIVLPIALAVLILPQVATLFTSLISSTGTGTTSGTGYGSSYGRNIERGGGVLPVEPFTSILNQLDDALAQYDLDSTSCMQRAVCTYVAESEQSVKEGDADSSEMIVSGFARSTWLQTLVGKTSLTEAVEMGRTGANCQLQYPKCPFSVTGVLRFLATYASLSS</sequence>
<dbReference type="AlphaFoldDB" id="A0A8J5JWV0"/>
<keyword evidence="1" id="KW-0732">Signal</keyword>
<accession>A0A8J5JWV0</accession>
<dbReference type="Pfam" id="PF07841">
    <property type="entry name" value="DM4_12"/>
    <property type="match status" value="1"/>
</dbReference>
<proteinExistence type="predicted"/>
<name>A0A8J5JWV0_HOMAM</name>
<comment type="caution">
    <text evidence="2">The sequence shown here is derived from an EMBL/GenBank/DDBJ whole genome shotgun (WGS) entry which is preliminary data.</text>
</comment>
<dbReference type="Proteomes" id="UP000747542">
    <property type="component" value="Unassembled WGS sequence"/>
</dbReference>
<keyword evidence="3" id="KW-1185">Reference proteome</keyword>
<reference evidence="2" key="1">
    <citation type="journal article" date="2021" name="Sci. Adv.">
        <title>The American lobster genome reveals insights on longevity, neural, and immune adaptations.</title>
        <authorList>
            <person name="Polinski J.M."/>
            <person name="Zimin A.V."/>
            <person name="Clark K.F."/>
            <person name="Kohn A.B."/>
            <person name="Sadowski N."/>
            <person name="Timp W."/>
            <person name="Ptitsyn A."/>
            <person name="Khanna P."/>
            <person name="Romanova D.Y."/>
            <person name="Williams P."/>
            <person name="Greenwood S.J."/>
            <person name="Moroz L.L."/>
            <person name="Walt D.R."/>
            <person name="Bodnar A.G."/>
        </authorList>
    </citation>
    <scope>NUCLEOTIDE SEQUENCE</scope>
    <source>
        <strain evidence="2">GMGI-L3</strain>
    </source>
</reference>
<protein>
    <submittedName>
        <fullName evidence="2">Putative DM4/DM12 family-like protein 1</fullName>
    </submittedName>
</protein>
<organism evidence="2 3">
    <name type="scientific">Homarus americanus</name>
    <name type="common">American lobster</name>
    <dbReference type="NCBI Taxonomy" id="6706"/>
    <lineage>
        <taxon>Eukaryota</taxon>
        <taxon>Metazoa</taxon>
        <taxon>Ecdysozoa</taxon>
        <taxon>Arthropoda</taxon>
        <taxon>Crustacea</taxon>
        <taxon>Multicrustacea</taxon>
        <taxon>Malacostraca</taxon>
        <taxon>Eumalacostraca</taxon>
        <taxon>Eucarida</taxon>
        <taxon>Decapoda</taxon>
        <taxon>Pleocyemata</taxon>
        <taxon>Astacidea</taxon>
        <taxon>Nephropoidea</taxon>
        <taxon>Nephropidae</taxon>
        <taxon>Homarus</taxon>
    </lineage>
</organism>
<feature type="chain" id="PRO_5035171505" evidence="1">
    <location>
        <begin position="28"/>
        <end position="344"/>
    </location>
</feature>